<dbReference type="GO" id="GO:0000035">
    <property type="term" value="F:acyl binding"/>
    <property type="evidence" value="ECO:0007669"/>
    <property type="project" value="TreeGrafter"/>
</dbReference>
<gene>
    <name evidence="3" type="primary">acpP</name>
    <name evidence="5" type="ORF">C5Y96_26905</name>
</gene>
<evidence type="ECO:0000313" key="5">
    <source>
        <dbReference type="EMBL" id="PQO25131.1"/>
    </source>
</evidence>
<protein>
    <recommendedName>
        <fullName evidence="3">Acyl carrier protein</fullName>
        <shortName evidence="3">ACP</shortName>
    </recommendedName>
</protein>
<dbReference type="EMBL" id="PUIA01000094">
    <property type="protein sequence ID" value="PQO25131.1"/>
    <property type="molecule type" value="Genomic_DNA"/>
</dbReference>
<dbReference type="GO" id="GO:0016020">
    <property type="term" value="C:membrane"/>
    <property type="evidence" value="ECO:0007669"/>
    <property type="project" value="GOC"/>
</dbReference>
<dbReference type="Gene3D" id="1.10.1200.10">
    <property type="entry name" value="ACP-like"/>
    <property type="match status" value="1"/>
</dbReference>
<dbReference type="UniPathway" id="UPA00094"/>
<keyword evidence="2 3" id="KW-0597">Phosphoprotein</keyword>
<comment type="subcellular location">
    <subcellularLocation>
        <location evidence="3">Cytoplasm</location>
    </subcellularLocation>
</comment>
<dbReference type="GO" id="GO:0000036">
    <property type="term" value="F:acyl carrier activity"/>
    <property type="evidence" value="ECO:0007669"/>
    <property type="project" value="UniProtKB-UniRule"/>
</dbReference>
<dbReference type="PROSITE" id="PS50075">
    <property type="entry name" value="CARRIER"/>
    <property type="match status" value="1"/>
</dbReference>
<dbReference type="InterPro" id="IPR009081">
    <property type="entry name" value="PP-bd_ACP"/>
</dbReference>
<keyword evidence="3" id="KW-0443">Lipid metabolism</keyword>
<dbReference type="Proteomes" id="UP000240009">
    <property type="component" value="Unassembled WGS sequence"/>
</dbReference>
<sequence length="91" mass="10661">MPMDKRTLAVQDREVFEWLREKISQTRRIRVENVQMDSSLAEDLVPDSFELIELVCEIEKKFGFSINYDEFADIQSVGDVVEFIQDHSPAH</sequence>
<comment type="caution">
    <text evidence="5">The sequence shown here is derived from an EMBL/GenBank/DDBJ whole genome shotgun (WGS) entry which is preliminary data.</text>
</comment>
<feature type="modified residue" description="O-(pantetheine 4'-phosphoryl)serine" evidence="3">
    <location>
        <position position="48"/>
    </location>
</feature>
<dbReference type="SUPFAM" id="SSF47336">
    <property type="entry name" value="ACP-like"/>
    <property type="match status" value="1"/>
</dbReference>
<evidence type="ECO:0000313" key="6">
    <source>
        <dbReference type="Proteomes" id="UP000240009"/>
    </source>
</evidence>
<keyword evidence="3" id="KW-0963">Cytoplasm</keyword>
<dbReference type="GO" id="GO:0005829">
    <property type="term" value="C:cytosol"/>
    <property type="evidence" value="ECO:0007669"/>
    <property type="project" value="TreeGrafter"/>
</dbReference>
<name>A0A2S8EZ36_9BACT</name>
<keyword evidence="3" id="KW-0275">Fatty acid biosynthesis</keyword>
<feature type="domain" description="Carrier" evidence="4">
    <location>
        <begin position="10"/>
        <end position="88"/>
    </location>
</feature>
<comment type="similarity">
    <text evidence="3">Belongs to the acyl carrier protein (ACP) family.</text>
</comment>
<keyword evidence="3" id="KW-0276">Fatty acid metabolism</keyword>
<organism evidence="5 6">
    <name type="scientific">Blastopirellula marina</name>
    <dbReference type="NCBI Taxonomy" id="124"/>
    <lineage>
        <taxon>Bacteria</taxon>
        <taxon>Pseudomonadati</taxon>
        <taxon>Planctomycetota</taxon>
        <taxon>Planctomycetia</taxon>
        <taxon>Pirellulales</taxon>
        <taxon>Pirellulaceae</taxon>
        <taxon>Blastopirellula</taxon>
    </lineage>
</organism>
<keyword evidence="1 3" id="KW-0596">Phosphopantetheine</keyword>
<dbReference type="GO" id="GO:0009245">
    <property type="term" value="P:lipid A biosynthetic process"/>
    <property type="evidence" value="ECO:0007669"/>
    <property type="project" value="TreeGrafter"/>
</dbReference>
<dbReference type="PANTHER" id="PTHR20863:SF76">
    <property type="entry name" value="CARRIER DOMAIN-CONTAINING PROTEIN"/>
    <property type="match status" value="1"/>
</dbReference>
<keyword evidence="3" id="KW-0444">Lipid biosynthesis</keyword>
<dbReference type="InterPro" id="IPR036736">
    <property type="entry name" value="ACP-like_sf"/>
</dbReference>
<accession>A0A2S8EZ36</accession>
<comment type="PTM">
    <text evidence="3">4'-phosphopantetheine is transferred from CoA to a specific serine of apo-ACP by AcpS. This modification is essential for activity because fatty acids are bound in thioester linkage to the sulfhydryl of the prosthetic group.</text>
</comment>
<proteinExistence type="inferred from homology"/>
<evidence type="ECO:0000256" key="3">
    <source>
        <dbReference type="HAMAP-Rule" id="MF_01217"/>
    </source>
</evidence>
<dbReference type="HAMAP" id="MF_01217">
    <property type="entry name" value="Acyl_carrier"/>
    <property type="match status" value="1"/>
</dbReference>
<dbReference type="InterPro" id="IPR003231">
    <property type="entry name" value="ACP"/>
</dbReference>
<reference evidence="5 6" key="1">
    <citation type="submission" date="2018-02" db="EMBL/GenBank/DDBJ databases">
        <title>Comparative genomes isolates from brazilian mangrove.</title>
        <authorList>
            <person name="Araujo J.E."/>
            <person name="Taketani R.G."/>
            <person name="Silva M.C.P."/>
            <person name="Loureco M.V."/>
            <person name="Andreote F.D."/>
        </authorList>
    </citation>
    <scope>NUCLEOTIDE SEQUENCE [LARGE SCALE GENOMIC DNA]</scope>
    <source>
        <strain evidence="5 6">HEX-2 MGV</strain>
    </source>
</reference>
<evidence type="ECO:0000256" key="1">
    <source>
        <dbReference type="ARBA" id="ARBA00022450"/>
    </source>
</evidence>
<evidence type="ECO:0000259" key="4">
    <source>
        <dbReference type="PROSITE" id="PS50075"/>
    </source>
</evidence>
<dbReference type="Pfam" id="PF00550">
    <property type="entry name" value="PP-binding"/>
    <property type="match status" value="1"/>
</dbReference>
<comment type="function">
    <text evidence="3">Carrier of the growing fatty acid chain in fatty acid biosynthesis.</text>
</comment>
<evidence type="ECO:0000256" key="2">
    <source>
        <dbReference type="ARBA" id="ARBA00022553"/>
    </source>
</evidence>
<dbReference type="AlphaFoldDB" id="A0A2S8EZ36"/>
<comment type="pathway">
    <text evidence="3">Lipid metabolism; fatty acid biosynthesis.</text>
</comment>
<dbReference type="PANTHER" id="PTHR20863">
    <property type="entry name" value="ACYL CARRIER PROTEIN"/>
    <property type="match status" value="1"/>
</dbReference>